<organism evidence="2 3">
    <name type="scientific">Streptomyces odorifer</name>
    <dbReference type="NCBI Taxonomy" id="53450"/>
    <lineage>
        <taxon>Bacteria</taxon>
        <taxon>Bacillati</taxon>
        <taxon>Actinomycetota</taxon>
        <taxon>Actinomycetes</taxon>
        <taxon>Kitasatosporales</taxon>
        <taxon>Streptomycetaceae</taxon>
        <taxon>Streptomyces</taxon>
        <taxon>Streptomyces albidoflavus group</taxon>
    </lineage>
</organism>
<evidence type="ECO:0000313" key="3">
    <source>
        <dbReference type="Proteomes" id="UP000540128"/>
    </source>
</evidence>
<name>A0A7Y6CC11_9ACTN</name>
<dbReference type="AlphaFoldDB" id="A0A7Y6CC11"/>
<dbReference type="EMBL" id="JAANNT010000020">
    <property type="protein sequence ID" value="NUV30859.1"/>
    <property type="molecule type" value="Genomic_DNA"/>
</dbReference>
<comment type="caution">
    <text evidence="2">The sequence shown here is derived from an EMBL/GenBank/DDBJ whole genome shotgun (WGS) entry which is preliminary data.</text>
</comment>
<gene>
    <name evidence="2" type="ORF">G6W59_21545</name>
</gene>
<proteinExistence type="predicted"/>
<protein>
    <submittedName>
        <fullName evidence="2">Uncharacterized protein</fullName>
    </submittedName>
</protein>
<keyword evidence="1" id="KW-0472">Membrane</keyword>
<dbReference type="RefSeq" id="WP_175457130.1">
    <property type="nucleotide sequence ID" value="NZ_JAANNT010000020.1"/>
</dbReference>
<keyword evidence="1" id="KW-1133">Transmembrane helix</keyword>
<evidence type="ECO:0000256" key="1">
    <source>
        <dbReference type="SAM" id="Phobius"/>
    </source>
</evidence>
<sequence length="79" mass="8294">MSNTFLKLSVALSLLGSRTVRRAGAAHRHLSDRTGRDRGASSLEWVIITIAVLAGTAVIVVAIASLYGKGAGKVNDVEF</sequence>
<accession>A0A7Y6CC11</accession>
<reference evidence="2 3" key="1">
    <citation type="submission" date="2020-03" db="EMBL/GenBank/DDBJ databases">
        <title>Complete genome sequence of sixteen Streptomyces strains facilitates identification of candidate genes involved in plant growth-promotion in grain legumes and cereals.</title>
        <authorList>
            <person name="Gopalakrishnan S."/>
            <person name="Thakur V."/>
            <person name="Saxena R."/>
            <person name="Vadlamudi S."/>
            <person name="Purohit S."/>
            <person name="Kumar V."/>
            <person name="Rathore A."/>
            <person name="Chitikineni A."/>
            <person name="Varshney R.K."/>
        </authorList>
    </citation>
    <scope>NUCLEOTIDE SEQUENCE [LARGE SCALE GENOMIC DNA]</scope>
    <source>
        <strain evidence="2 3">KAI-180</strain>
    </source>
</reference>
<dbReference type="Proteomes" id="UP000540128">
    <property type="component" value="Unassembled WGS sequence"/>
</dbReference>
<evidence type="ECO:0000313" key="2">
    <source>
        <dbReference type="EMBL" id="NUV30859.1"/>
    </source>
</evidence>
<feature type="transmembrane region" description="Helical" evidence="1">
    <location>
        <begin position="46"/>
        <end position="67"/>
    </location>
</feature>
<keyword evidence="1" id="KW-0812">Transmembrane</keyword>
<keyword evidence="3" id="KW-1185">Reference proteome</keyword>